<keyword evidence="3" id="KW-1185">Reference proteome</keyword>
<dbReference type="OrthoDB" id="1947591at2"/>
<proteinExistence type="predicted"/>
<name>A0A1H0U0W9_9BACI</name>
<feature type="transmembrane region" description="Helical" evidence="1">
    <location>
        <begin position="12"/>
        <end position="30"/>
    </location>
</feature>
<evidence type="ECO:0000313" key="2">
    <source>
        <dbReference type="EMBL" id="SDP59675.1"/>
    </source>
</evidence>
<accession>A0A1H0U0W9</accession>
<dbReference type="EMBL" id="FNJU01000004">
    <property type="protein sequence ID" value="SDP59675.1"/>
    <property type="molecule type" value="Genomic_DNA"/>
</dbReference>
<dbReference type="Proteomes" id="UP000199159">
    <property type="component" value="Unassembled WGS sequence"/>
</dbReference>
<keyword evidence="1" id="KW-1133">Transmembrane helix</keyword>
<gene>
    <name evidence="2" type="ORF">SAMN05216565_10463</name>
</gene>
<dbReference type="AlphaFoldDB" id="A0A1H0U0W9"/>
<keyword evidence="1" id="KW-0472">Membrane</keyword>
<protein>
    <submittedName>
        <fullName evidence="2">Uncharacterized protein</fullName>
    </submittedName>
</protein>
<organism evidence="2 3">
    <name type="scientific">Litchfieldia salsa</name>
    <dbReference type="NCBI Taxonomy" id="930152"/>
    <lineage>
        <taxon>Bacteria</taxon>
        <taxon>Bacillati</taxon>
        <taxon>Bacillota</taxon>
        <taxon>Bacilli</taxon>
        <taxon>Bacillales</taxon>
        <taxon>Bacillaceae</taxon>
        <taxon>Litchfieldia</taxon>
    </lineage>
</organism>
<keyword evidence="1" id="KW-0812">Transmembrane</keyword>
<reference evidence="3" key="1">
    <citation type="submission" date="2016-10" db="EMBL/GenBank/DDBJ databases">
        <authorList>
            <person name="Varghese N."/>
            <person name="Submissions S."/>
        </authorList>
    </citation>
    <scope>NUCLEOTIDE SEQUENCE [LARGE SCALE GENOMIC DNA]</scope>
    <source>
        <strain evidence="3">IBRC-M10078</strain>
    </source>
</reference>
<sequence>MGQVVRALIKWGIPIVLFFLIFNGIGYYFLSTKAQTEIETSPEETINFKDVSITVVNNGEYDNQLMKDIREKVEYSTKSILELTDSYLSPVHHVTLKLEPYTEGDYYRPPYISNTIYNPDGLLIETWNIEEQLLYNLFLKRAKTSPFTTIGLGFYLYSAENSKEVMDAHDYWLIHEKHHADVNIPSLLVNDEFTEDVVSQDYGPLPQARYYGVASFSKYLIDTYGIDHYVSLYDSPNVEGSMNEVYGSSLEELLLEWDDYITKKRSYLSSYQLDFYQSEYQFLYEE</sequence>
<evidence type="ECO:0000313" key="3">
    <source>
        <dbReference type="Proteomes" id="UP000199159"/>
    </source>
</evidence>
<evidence type="ECO:0000256" key="1">
    <source>
        <dbReference type="SAM" id="Phobius"/>
    </source>
</evidence>
<dbReference type="RefSeq" id="WP_090853158.1">
    <property type="nucleotide sequence ID" value="NZ_FNJU01000004.1"/>
</dbReference>